<accession>A0A699W076</accession>
<protein>
    <submittedName>
        <fullName evidence="2">Uncharacterized protein</fullName>
    </submittedName>
</protein>
<dbReference type="AlphaFoldDB" id="A0A699W076"/>
<organism evidence="2">
    <name type="scientific">Tanacetum cinerariifolium</name>
    <name type="common">Dalmatian daisy</name>
    <name type="synonym">Chrysanthemum cinerariifolium</name>
    <dbReference type="NCBI Taxonomy" id="118510"/>
    <lineage>
        <taxon>Eukaryota</taxon>
        <taxon>Viridiplantae</taxon>
        <taxon>Streptophyta</taxon>
        <taxon>Embryophyta</taxon>
        <taxon>Tracheophyta</taxon>
        <taxon>Spermatophyta</taxon>
        <taxon>Magnoliopsida</taxon>
        <taxon>eudicotyledons</taxon>
        <taxon>Gunneridae</taxon>
        <taxon>Pentapetalae</taxon>
        <taxon>asterids</taxon>
        <taxon>campanulids</taxon>
        <taxon>Asterales</taxon>
        <taxon>Asteraceae</taxon>
        <taxon>Asteroideae</taxon>
        <taxon>Anthemideae</taxon>
        <taxon>Anthemidinae</taxon>
        <taxon>Tanacetum</taxon>
    </lineage>
</organism>
<feature type="region of interest" description="Disordered" evidence="1">
    <location>
        <begin position="31"/>
        <end position="50"/>
    </location>
</feature>
<evidence type="ECO:0000256" key="1">
    <source>
        <dbReference type="SAM" id="MobiDB-lite"/>
    </source>
</evidence>
<dbReference type="EMBL" id="BKCJ011526681">
    <property type="protein sequence ID" value="GFD40039.1"/>
    <property type="molecule type" value="Genomic_DNA"/>
</dbReference>
<comment type="caution">
    <text evidence="2">The sequence shown here is derived from an EMBL/GenBank/DDBJ whole genome shotgun (WGS) entry which is preliminary data.</text>
</comment>
<reference evidence="2" key="1">
    <citation type="journal article" date="2019" name="Sci. Rep.">
        <title>Draft genome of Tanacetum cinerariifolium, the natural source of mosquito coil.</title>
        <authorList>
            <person name="Yamashiro T."/>
            <person name="Shiraishi A."/>
            <person name="Satake H."/>
            <person name="Nakayama K."/>
        </authorList>
    </citation>
    <scope>NUCLEOTIDE SEQUENCE</scope>
</reference>
<feature type="non-terminal residue" evidence="2">
    <location>
        <position position="1"/>
    </location>
</feature>
<sequence>PEHSSSMGYEHFSTTLVTNEVAKSSTKNLVPIPHECEDNSDNGSKSIEPVKDDSSVFTTFLNPLFNDKDDVAVHVEDVQIEESKIHSNPLFDDDEINSDEFVVC</sequence>
<name>A0A699W076_TANCI</name>
<evidence type="ECO:0000313" key="2">
    <source>
        <dbReference type="EMBL" id="GFD40039.1"/>
    </source>
</evidence>
<gene>
    <name evidence="2" type="ORF">Tci_912008</name>
</gene>
<proteinExistence type="predicted"/>